<organism evidence="13 14">
    <name type="scientific">Diversispora eburnea</name>
    <dbReference type="NCBI Taxonomy" id="1213867"/>
    <lineage>
        <taxon>Eukaryota</taxon>
        <taxon>Fungi</taxon>
        <taxon>Fungi incertae sedis</taxon>
        <taxon>Mucoromycota</taxon>
        <taxon>Glomeromycotina</taxon>
        <taxon>Glomeromycetes</taxon>
        <taxon>Diversisporales</taxon>
        <taxon>Diversisporaceae</taxon>
        <taxon>Diversispora</taxon>
    </lineage>
</organism>
<comment type="function">
    <text evidence="9 11">Common component of the spliceosome and rRNA processing machinery. In association with the spliceosomal U4/U6.U5 tri-snRNP particle, required for splicing of pre-mRNA. In association with box C/D snoRNPs, required for processing of pre-ribosomal RNA (rRNA) and site-specific 2'-O-methylation of substrate RNAs. Essential for the accumulation and stability of U4 snRNA, U6 snRNA, and box C/D snoRNAs.</text>
</comment>
<dbReference type="Proteomes" id="UP000789706">
    <property type="component" value="Unassembled WGS sequence"/>
</dbReference>
<accession>A0A9N8W6F9</accession>
<dbReference type="SUPFAM" id="SSF55315">
    <property type="entry name" value="L30e-like"/>
    <property type="match status" value="1"/>
</dbReference>
<evidence type="ECO:0000256" key="8">
    <source>
        <dbReference type="ARBA" id="ARBA00023274"/>
    </source>
</evidence>
<dbReference type="GO" id="GO:0000398">
    <property type="term" value="P:mRNA splicing, via spliceosome"/>
    <property type="evidence" value="ECO:0007669"/>
    <property type="project" value="UniProtKB-UniRule"/>
</dbReference>
<feature type="domain" description="Ribosomal protein eL8/eL30/eS12/Gadd45" evidence="12">
    <location>
        <begin position="21"/>
        <end position="111"/>
    </location>
</feature>
<reference evidence="13" key="1">
    <citation type="submission" date="2021-06" db="EMBL/GenBank/DDBJ databases">
        <authorList>
            <person name="Kallberg Y."/>
            <person name="Tangrot J."/>
            <person name="Rosling A."/>
        </authorList>
    </citation>
    <scope>NUCLEOTIDE SEQUENCE</scope>
    <source>
        <strain evidence="13">AZ414A</strain>
    </source>
</reference>
<dbReference type="InterPro" id="IPR004038">
    <property type="entry name" value="Ribosomal_eL8/eL30/eS12/Gad45"/>
</dbReference>
<dbReference type="Gene3D" id="3.30.1330.30">
    <property type="match status" value="1"/>
</dbReference>
<evidence type="ECO:0000256" key="5">
    <source>
        <dbReference type="ARBA" id="ARBA00022884"/>
    </source>
</evidence>
<dbReference type="Pfam" id="PF01248">
    <property type="entry name" value="Ribosomal_L7Ae"/>
    <property type="match status" value="1"/>
</dbReference>
<keyword evidence="14" id="KW-1185">Reference proteome</keyword>
<dbReference type="InterPro" id="IPR004037">
    <property type="entry name" value="Ribosomal_eL8-like_CS"/>
</dbReference>
<evidence type="ECO:0000256" key="1">
    <source>
        <dbReference type="ARBA" id="ARBA00004604"/>
    </source>
</evidence>
<dbReference type="CDD" id="cd21104">
    <property type="entry name" value="SNU13"/>
    <property type="match status" value="1"/>
</dbReference>
<comment type="subcellular location">
    <subcellularLocation>
        <location evidence="1 11">Nucleus</location>
        <location evidence="1 11">Nucleolus</location>
    </subcellularLocation>
</comment>
<evidence type="ECO:0000256" key="9">
    <source>
        <dbReference type="ARBA" id="ARBA00037456"/>
    </source>
</evidence>
<dbReference type="GO" id="GO:0005681">
    <property type="term" value="C:spliceosomal complex"/>
    <property type="evidence" value="ECO:0007669"/>
    <property type="project" value="UniProtKB-KW"/>
</dbReference>
<dbReference type="InterPro" id="IPR029064">
    <property type="entry name" value="Ribosomal_eL30-like_sf"/>
</dbReference>
<dbReference type="OrthoDB" id="1924699at2759"/>
<dbReference type="InterPro" id="IPR002415">
    <property type="entry name" value="H/ACA_rnp_Nhp2-like"/>
</dbReference>
<dbReference type="PROSITE" id="PS01082">
    <property type="entry name" value="RIBOSOMAL_L7AE"/>
    <property type="match status" value="1"/>
</dbReference>
<dbReference type="PRINTS" id="PR00881">
    <property type="entry name" value="L7ARS6FAMILY"/>
</dbReference>
<dbReference type="FunFam" id="3.30.1330.30:FF:000002">
    <property type="entry name" value="NHP2-like protein 1 homolog"/>
    <property type="match status" value="1"/>
</dbReference>
<evidence type="ECO:0000256" key="11">
    <source>
        <dbReference type="RuleBase" id="RU366039"/>
    </source>
</evidence>
<evidence type="ECO:0000313" key="13">
    <source>
        <dbReference type="EMBL" id="CAG8478928.1"/>
    </source>
</evidence>
<dbReference type="PANTHER" id="PTHR23105">
    <property type="entry name" value="RIBOSOMAL PROTEIN L7AE FAMILY MEMBER"/>
    <property type="match status" value="1"/>
</dbReference>
<keyword evidence="8 11" id="KW-0687">Ribonucleoprotein</keyword>
<evidence type="ECO:0000256" key="3">
    <source>
        <dbReference type="ARBA" id="ARBA00022664"/>
    </source>
</evidence>
<comment type="caution">
    <text evidence="13">The sequence shown here is derived from an EMBL/GenBank/DDBJ whole genome shotgun (WGS) entry which is preliminary data.</text>
</comment>
<keyword evidence="3" id="KW-0507">mRNA processing</keyword>
<dbReference type="InterPro" id="IPR050257">
    <property type="entry name" value="eL8/uL1-like"/>
</dbReference>
<evidence type="ECO:0000256" key="7">
    <source>
        <dbReference type="ARBA" id="ARBA00023242"/>
    </source>
</evidence>
<name>A0A9N8W6F9_9GLOM</name>
<dbReference type="GO" id="GO:0042254">
    <property type="term" value="P:ribosome biogenesis"/>
    <property type="evidence" value="ECO:0007669"/>
    <property type="project" value="InterPro"/>
</dbReference>
<proteinExistence type="inferred from homology"/>
<keyword evidence="6" id="KW-0508">mRNA splicing</keyword>
<dbReference type="GO" id="GO:0005730">
    <property type="term" value="C:nucleolus"/>
    <property type="evidence" value="ECO:0007669"/>
    <property type="project" value="UniProtKB-SubCell"/>
</dbReference>
<dbReference type="EMBL" id="CAJVPK010000229">
    <property type="protein sequence ID" value="CAG8478928.1"/>
    <property type="molecule type" value="Genomic_DNA"/>
</dbReference>
<sequence>MAATAVNPKAFPLADADLTNQILDLVQQALHYKQLKKGANEATKTLNRGMSEFIVMTADTEPIEIVLHLPLLCEDKNVPYVFVPSKTALGRACGVSRAVIAASIISNEASELKPQIQAINL</sequence>
<keyword evidence="4" id="KW-0747">Spliceosome</keyword>
<evidence type="ECO:0000259" key="12">
    <source>
        <dbReference type="Pfam" id="PF01248"/>
    </source>
</evidence>
<dbReference type="GO" id="GO:0046540">
    <property type="term" value="C:U4/U6 x U5 tri-snRNP complex"/>
    <property type="evidence" value="ECO:0007669"/>
    <property type="project" value="UniProtKB-UniRule"/>
</dbReference>
<gene>
    <name evidence="13" type="ORF">DEBURN_LOCUS3550</name>
</gene>
<comment type="similarity">
    <text evidence="2 11">Belongs to the eukaryotic ribosomal protein eL8 family.</text>
</comment>
<dbReference type="AlphaFoldDB" id="A0A9N8W6F9"/>
<dbReference type="InterPro" id="IPR018492">
    <property type="entry name" value="Ribosomal_eL8/Nhp2"/>
</dbReference>
<dbReference type="GO" id="GO:0003723">
    <property type="term" value="F:RNA binding"/>
    <property type="evidence" value="ECO:0007669"/>
    <property type="project" value="UniProtKB-UniRule"/>
</dbReference>
<protein>
    <recommendedName>
        <fullName evidence="10 11">13 kDa ribonucleoprotein-associated protein</fullName>
    </recommendedName>
</protein>
<keyword evidence="7 11" id="KW-0539">Nucleus</keyword>
<evidence type="ECO:0000256" key="10">
    <source>
        <dbReference type="ARBA" id="ARBA00040411"/>
    </source>
</evidence>
<evidence type="ECO:0000256" key="4">
    <source>
        <dbReference type="ARBA" id="ARBA00022728"/>
    </source>
</evidence>
<keyword evidence="5 11" id="KW-0694">RNA-binding</keyword>
<dbReference type="PRINTS" id="PR00883">
    <property type="entry name" value="NUCLEARHMG"/>
</dbReference>
<evidence type="ECO:0000256" key="6">
    <source>
        <dbReference type="ARBA" id="ARBA00023187"/>
    </source>
</evidence>
<evidence type="ECO:0000256" key="2">
    <source>
        <dbReference type="ARBA" id="ARBA00007337"/>
    </source>
</evidence>
<comment type="subunit">
    <text evidence="11">Component of the U3 snoRNP particle. Binds to the C'/D and B/C motifs in U3 snoRNA. Component of the 25S U4/U6.U5 tri-snRNP particle, a subcomplex of the spliceosome. Binds to the 5' stem-loop of U4 snRNA.</text>
</comment>
<evidence type="ECO:0000313" key="14">
    <source>
        <dbReference type="Proteomes" id="UP000789706"/>
    </source>
</evidence>